<keyword evidence="1" id="KW-0472">Membrane</keyword>
<name>A0A1H2CJS9_9ACTN</name>
<feature type="transmembrane region" description="Helical" evidence="1">
    <location>
        <begin position="463"/>
        <end position="484"/>
    </location>
</feature>
<dbReference type="STRING" id="113562.SAMN04489716_5929"/>
<evidence type="ECO:0000313" key="3">
    <source>
        <dbReference type="Proteomes" id="UP000198688"/>
    </source>
</evidence>
<dbReference type="InterPro" id="IPR027417">
    <property type="entry name" value="P-loop_NTPase"/>
</dbReference>
<proteinExistence type="predicted"/>
<organism evidence="2 3">
    <name type="scientific">Actinoplanes derwentensis</name>
    <dbReference type="NCBI Taxonomy" id="113562"/>
    <lineage>
        <taxon>Bacteria</taxon>
        <taxon>Bacillati</taxon>
        <taxon>Actinomycetota</taxon>
        <taxon>Actinomycetes</taxon>
        <taxon>Micromonosporales</taxon>
        <taxon>Micromonosporaceae</taxon>
        <taxon>Actinoplanes</taxon>
    </lineage>
</organism>
<accession>A0A1H2CJS9</accession>
<sequence length="635" mass="67306">MGGIAGLAAFAVSALAVWPRKSAAEVVELPAAAEGLLAAEGYLARETLAYWREQAKRRRITTPAPARVSWQWAGPDVAAPPSEVAGDESVVALLSDRVVSQLRRDLYEVLPVPGRIVILGGPGAGKTTAMLLLLIDVLAARADAGQGADEALLGPVPAWLTLGGWDPDAAGLLDYAASVLNRDYPGLAAHAGPGTASELLRSGRIALFLDGLDEMPDGVRGPALEAIDRTASRVVRVVVTSRPDEYQTGSELHRLWDAAVIEVQPVDLEHACEFLLFQQTGARRAEWETVTDHMRSHPDGVTSRTLRNPLALGLARDIYTHTDATPQALLGYPNSDALLKHLLIRSLAVAYPDPDERAQAVRWLSWIAKNLGGHRDIHWWEICELIANADPNSQTLRNAIGRVARLTALFVGGPVGGIGKNPAALILRRPTRQEIRNMMVTGVWYGLGAGLGGGLIVNRGLGLGGGVAIWLVVGIGIWLSSSLYDLLSLWSQPLPAARTAAPGDVFTEDRERAIVFGIALGGIFGILSGLVAGVVVGLLSGFAFGLVFGSIAALVVGSVAGFVFGLGPAVELAWMERFLALRGVTVRFMPLLQTALEKQVLRQAGAVYQFRHAALQDLLAATEPVQIKGTGASSG</sequence>
<feature type="transmembrane region" description="Helical" evidence="1">
    <location>
        <begin position="439"/>
        <end position="457"/>
    </location>
</feature>
<dbReference type="Proteomes" id="UP000198688">
    <property type="component" value="Chromosome I"/>
</dbReference>
<dbReference type="Gene3D" id="3.40.50.300">
    <property type="entry name" value="P-loop containing nucleotide triphosphate hydrolases"/>
    <property type="match status" value="1"/>
</dbReference>
<reference evidence="2 3" key="1">
    <citation type="submission" date="2016-10" db="EMBL/GenBank/DDBJ databases">
        <authorList>
            <person name="de Groot N.N."/>
        </authorList>
    </citation>
    <scope>NUCLEOTIDE SEQUENCE [LARGE SCALE GENOMIC DNA]</scope>
    <source>
        <strain evidence="2 3">DSM 43941</strain>
    </source>
</reference>
<evidence type="ECO:0000256" key="1">
    <source>
        <dbReference type="SAM" id="Phobius"/>
    </source>
</evidence>
<evidence type="ECO:0008006" key="4">
    <source>
        <dbReference type="Google" id="ProtNLM"/>
    </source>
</evidence>
<evidence type="ECO:0000313" key="2">
    <source>
        <dbReference type="EMBL" id="SDT70316.1"/>
    </source>
</evidence>
<feature type="transmembrane region" description="Helical" evidence="1">
    <location>
        <begin position="513"/>
        <end position="536"/>
    </location>
</feature>
<keyword evidence="1" id="KW-0812">Transmembrane</keyword>
<dbReference type="EMBL" id="LT629758">
    <property type="protein sequence ID" value="SDT70316.1"/>
    <property type="molecule type" value="Genomic_DNA"/>
</dbReference>
<protein>
    <recommendedName>
        <fullName evidence="4">NACHT domain-containing protein</fullName>
    </recommendedName>
</protein>
<gene>
    <name evidence="2" type="ORF">SAMN04489716_5929</name>
</gene>
<dbReference type="AlphaFoldDB" id="A0A1H2CJS9"/>
<keyword evidence="1" id="KW-1133">Transmembrane helix</keyword>
<dbReference type="SUPFAM" id="SSF52540">
    <property type="entry name" value="P-loop containing nucleoside triphosphate hydrolases"/>
    <property type="match status" value="1"/>
</dbReference>
<feature type="transmembrane region" description="Helical" evidence="1">
    <location>
        <begin position="542"/>
        <end position="567"/>
    </location>
</feature>
<keyword evidence="3" id="KW-1185">Reference proteome</keyword>